<dbReference type="Proteomes" id="UP000637628">
    <property type="component" value="Unassembled WGS sequence"/>
</dbReference>
<dbReference type="InterPro" id="IPR027417">
    <property type="entry name" value="P-loop_NTPase"/>
</dbReference>
<dbReference type="PANTHER" id="PTHR46082:SF6">
    <property type="entry name" value="AAA+ ATPASE DOMAIN-CONTAINING PROTEIN-RELATED"/>
    <property type="match status" value="1"/>
</dbReference>
<dbReference type="InterPro" id="IPR053137">
    <property type="entry name" value="NLR-like"/>
</dbReference>
<dbReference type="Gene3D" id="3.40.50.300">
    <property type="entry name" value="P-loop containing nucleotide triphosphate hydrolases"/>
    <property type="match status" value="1"/>
</dbReference>
<keyword evidence="3" id="KW-1185">Reference proteome</keyword>
<evidence type="ECO:0000259" key="1">
    <source>
        <dbReference type="Pfam" id="PF00931"/>
    </source>
</evidence>
<sequence>MATRVEDAPLSARQAYAAKLRQWRVDCGTPPYRAIEKLTRAAGDGYPHATIHDKLSTGRAVDQAFVRAVVAACHRYAKFPGEPDLDPWLRDLRRMLRDEARETGRQQWVGGRPPSLAGAHQHRRVATDLDDAFRPGHLFVLNGLGGVGKTQLAAELARRSWADYQVEIVVWVTATSREKIIAGYADAAALLGIEETDAPAAADLFLAALSEPDGLRWLIVLDDLQDPADLSGLWPPAGNGNAVVTTRSREAALAGHHRTILPVGPFEPAESHRYLSEKLGPGLHDPHAVDRLADELGHLPLALAQAAAYLMDRHLTCDEYLRRFRARRLDELQTRLRPDDYAATLTSTFALSIERANERDPSGAALPLLELAAVLSPNGIPAGMFTAAPVQKMLTDRRGRATTADDSWDGLANLEVLSLGRLDDERRAVVVHQLLQRSVRESGPADRIAGAAVCAADALLEIWPDVEGDLGLVDLLRANVEALIEHAGGALWDGKLHQLLLLAGNSLPRQGLLSAAVRYWERLLPIAIERLGPEHADSLTIRNNLCWAVGRAGDAVAALAGLRDLLRTREQLLGADHPNTLATRHAVAHWQDETGDHDEAVAGLRRLIDDYERVLGGDHRDTLNTRIALVETLGPDNPVAAVAELRLLLDGLGRVLGPDDPEVLEVGIELCAGLEAAGEGAEALSEMERLLGDYRRVLGATHADTLTVRYLIIGMKGRRGRSAEAVPAARELLDEVIGLIAQGRTELEALRAAIVSWLGQI</sequence>
<dbReference type="EMBL" id="BOML01000005">
    <property type="protein sequence ID" value="GID99197.1"/>
    <property type="molecule type" value="Genomic_DNA"/>
</dbReference>
<evidence type="ECO:0000313" key="3">
    <source>
        <dbReference type="Proteomes" id="UP000637628"/>
    </source>
</evidence>
<dbReference type="PRINTS" id="PR00364">
    <property type="entry name" value="DISEASERSIST"/>
</dbReference>
<protein>
    <submittedName>
        <fullName evidence="2">ATP/GTP-binding protein</fullName>
    </submittedName>
</protein>
<gene>
    <name evidence="2" type="ORF">Adu01nite_05480</name>
</gene>
<dbReference type="PANTHER" id="PTHR46082">
    <property type="entry name" value="ATP/GTP-BINDING PROTEIN-RELATED"/>
    <property type="match status" value="1"/>
</dbReference>
<name>A0ABQ3YNP9_9ACTN</name>
<accession>A0ABQ3YNP9</accession>
<dbReference type="Pfam" id="PF13374">
    <property type="entry name" value="TPR_10"/>
    <property type="match status" value="2"/>
</dbReference>
<comment type="caution">
    <text evidence="2">The sequence shown here is derived from an EMBL/GenBank/DDBJ whole genome shotgun (WGS) entry which is preliminary data.</text>
</comment>
<dbReference type="SUPFAM" id="SSF52540">
    <property type="entry name" value="P-loop containing nucleoside triphosphate hydrolases"/>
    <property type="match status" value="1"/>
</dbReference>
<reference evidence="2 3" key="1">
    <citation type="submission" date="2021-01" db="EMBL/GenBank/DDBJ databases">
        <title>Whole genome shotgun sequence of Actinoplanes durhamensis NBRC 14914.</title>
        <authorList>
            <person name="Komaki H."/>
            <person name="Tamura T."/>
        </authorList>
    </citation>
    <scope>NUCLEOTIDE SEQUENCE [LARGE SCALE GENOMIC DNA]</scope>
    <source>
        <strain evidence="2 3">NBRC 14914</strain>
    </source>
</reference>
<dbReference type="Pfam" id="PF00931">
    <property type="entry name" value="NB-ARC"/>
    <property type="match status" value="1"/>
</dbReference>
<dbReference type="Gene3D" id="1.25.40.10">
    <property type="entry name" value="Tetratricopeptide repeat domain"/>
    <property type="match status" value="2"/>
</dbReference>
<feature type="domain" description="NB-ARC" evidence="1">
    <location>
        <begin position="123"/>
        <end position="277"/>
    </location>
</feature>
<dbReference type="InterPro" id="IPR011990">
    <property type="entry name" value="TPR-like_helical_dom_sf"/>
</dbReference>
<dbReference type="SUPFAM" id="SSF48452">
    <property type="entry name" value="TPR-like"/>
    <property type="match status" value="1"/>
</dbReference>
<proteinExistence type="predicted"/>
<dbReference type="InterPro" id="IPR002182">
    <property type="entry name" value="NB-ARC"/>
</dbReference>
<organism evidence="2 3">
    <name type="scientific">Paractinoplanes durhamensis</name>
    <dbReference type="NCBI Taxonomy" id="113563"/>
    <lineage>
        <taxon>Bacteria</taxon>
        <taxon>Bacillati</taxon>
        <taxon>Actinomycetota</taxon>
        <taxon>Actinomycetes</taxon>
        <taxon>Micromonosporales</taxon>
        <taxon>Micromonosporaceae</taxon>
        <taxon>Paractinoplanes</taxon>
    </lineage>
</organism>
<evidence type="ECO:0000313" key="2">
    <source>
        <dbReference type="EMBL" id="GID99197.1"/>
    </source>
</evidence>